<evidence type="ECO:0000313" key="2">
    <source>
        <dbReference type="Proteomes" id="UP000765509"/>
    </source>
</evidence>
<name>A0A9Q3FPU1_9BASI</name>
<dbReference type="Proteomes" id="UP000765509">
    <property type="component" value="Unassembled WGS sequence"/>
</dbReference>
<comment type="caution">
    <text evidence="1">The sequence shown here is derived from an EMBL/GenBank/DDBJ whole genome shotgun (WGS) entry which is preliminary data.</text>
</comment>
<proteinExistence type="predicted"/>
<gene>
    <name evidence="1" type="ORF">O181_083678</name>
</gene>
<sequence>MHKIQEIQFFKTSITVEIVKIDAKLTKIELDINDLKKNNKHSSEWHKYTIARLQLISNKCDRIEIKHQVQDDEMEDLSTTNINDQLKIPKNQVLTVVDNTNQFTMHLARSDSERQKLKDEMLSHVEQINKSYEPNQHMPRHYTPLTEEKL</sequence>
<keyword evidence="2" id="KW-1185">Reference proteome</keyword>
<dbReference type="AlphaFoldDB" id="A0A9Q3FPU1"/>
<accession>A0A9Q3FPU1</accession>
<evidence type="ECO:0000313" key="1">
    <source>
        <dbReference type="EMBL" id="MBW0543963.1"/>
    </source>
</evidence>
<dbReference type="EMBL" id="AVOT02048767">
    <property type="protein sequence ID" value="MBW0543963.1"/>
    <property type="molecule type" value="Genomic_DNA"/>
</dbReference>
<reference evidence="1" key="1">
    <citation type="submission" date="2021-03" db="EMBL/GenBank/DDBJ databases">
        <title>Draft genome sequence of rust myrtle Austropuccinia psidii MF-1, a brazilian biotype.</title>
        <authorList>
            <person name="Quecine M.C."/>
            <person name="Pachon D.M.R."/>
            <person name="Bonatelli M.L."/>
            <person name="Correr F.H."/>
            <person name="Franceschini L.M."/>
            <person name="Leite T.F."/>
            <person name="Margarido G.R.A."/>
            <person name="Almeida C.A."/>
            <person name="Ferrarezi J.A."/>
            <person name="Labate C.A."/>
        </authorList>
    </citation>
    <scope>NUCLEOTIDE SEQUENCE</scope>
    <source>
        <strain evidence="1">MF-1</strain>
    </source>
</reference>
<protein>
    <submittedName>
        <fullName evidence="1">Uncharacterized protein</fullName>
    </submittedName>
</protein>
<organism evidence="1 2">
    <name type="scientific">Austropuccinia psidii MF-1</name>
    <dbReference type="NCBI Taxonomy" id="1389203"/>
    <lineage>
        <taxon>Eukaryota</taxon>
        <taxon>Fungi</taxon>
        <taxon>Dikarya</taxon>
        <taxon>Basidiomycota</taxon>
        <taxon>Pucciniomycotina</taxon>
        <taxon>Pucciniomycetes</taxon>
        <taxon>Pucciniales</taxon>
        <taxon>Sphaerophragmiaceae</taxon>
        <taxon>Austropuccinia</taxon>
    </lineage>
</organism>